<feature type="transmembrane region" description="Helical" evidence="6">
    <location>
        <begin position="710"/>
        <end position="735"/>
    </location>
</feature>
<sequence>MYRIFLNLYKFFKKHQILGFSILLLIIALTGFSASQIKLEEDITKLIPSGERQNVMKRILEETDFSDKIIVSISSKSDDVHPERLSSYARKFLDSVEQQLPDYVQEVEGRVGDESIMEVYNFVYDNLPLFLNNEDYEEISRRIQDEEIEKRLKDDYKSLISLQGMLTKDFIYKDPLSINSLGLEKLQELQVGDNFELYDDFVMTKDRKHLLLFISPVYPASETDRNEDFVRSLKRIQEHLNESYKNVEGDFFGGVLYSLANANRIKDDIRVTIGIAVTILLLLLIFFYRKIYVPLILFIPSIIGGLTAVTVLYFLKDSISAISVGIGAVLLGISLDYALHILTHYRNNRNIEQLYKEVSLPVLMSSFTTATAFLCLLFVKSEALKDLGIFAAVSVVVASVFALVLIPLLYNVSEDKKLKPTFLDRFASIRFYKLRPLVVAVLALFIAGVFFFTRVEFNSDISQLNFEPSHLSKTEKKIKEITGNKGKAVYLVAYGNTIDAALQHNNYLYTRLRELKEADSINSFSSIGGVVLSTNTQNYKIEQWDDFWTSEKKEVLKQKLIEKSGDYGFRPESFNYFYRLLNKDFDNIFLEDYRNTTNLYLNDFISTSPDFATVTTTVNLPEESSGAFVEAFRERAGIVAIDRKQLNQSFLGNLKEDFNRLIGFSIIAVFLILLIFYRNIEISVLTLLPIGITWVIALGIMAIFNIQFNILNIIISTFIFGLGLDYSIFITNAALKKYETGRNVLPTYQTSILISVITTLLGIGALVFAKHPALRSVSVVSVIGVLSALLVAFVLQTRIFNFLFIKRAEQGHRPFNIKKPDTLLRKKTEPSGDRLYHKSIVLDNYRYKSVYEEVRKDFAGQKERFLKVSNFIDKNDKVLQTSAGYGLLPVYLSYKHPEVPITAFEANMEKLLIAKQCFRSRHQHLKFTDEFSLIPSDISVFIIPEVPGPEIEKSLKEIISKQAEKVIILNPDIPHRWLLDLNFEISYRQNRILVFTRMS</sequence>
<accession>A0ABW3NQQ0</accession>
<evidence type="ECO:0000313" key="8">
    <source>
        <dbReference type="EMBL" id="MFD1095968.1"/>
    </source>
</evidence>
<feature type="transmembrane region" description="Helical" evidence="6">
    <location>
        <begin position="360"/>
        <end position="381"/>
    </location>
</feature>
<keyword evidence="4 6" id="KW-1133">Transmembrane helix</keyword>
<evidence type="ECO:0000256" key="6">
    <source>
        <dbReference type="SAM" id="Phobius"/>
    </source>
</evidence>
<keyword evidence="3 6" id="KW-0812">Transmembrane</keyword>
<feature type="transmembrane region" description="Helical" evidence="6">
    <location>
        <begin position="747"/>
        <end position="768"/>
    </location>
</feature>
<dbReference type="InterPro" id="IPR004869">
    <property type="entry name" value="MMPL_dom"/>
</dbReference>
<feature type="transmembrane region" description="Helical" evidence="6">
    <location>
        <begin position="387"/>
        <end position="410"/>
    </location>
</feature>
<gene>
    <name evidence="8" type="ORF">ACFQ3Q_09420</name>
</gene>
<dbReference type="PANTHER" id="PTHR33406:SF13">
    <property type="entry name" value="MEMBRANE PROTEIN YDFJ"/>
    <property type="match status" value="1"/>
</dbReference>
<feature type="transmembrane region" description="Helical" evidence="6">
    <location>
        <begin position="658"/>
        <end position="677"/>
    </location>
</feature>
<dbReference type="Gene3D" id="1.20.1640.10">
    <property type="entry name" value="Multidrug efflux transporter AcrB transmembrane domain"/>
    <property type="match status" value="2"/>
</dbReference>
<keyword evidence="9" id="KW-1185">Reference proteome</keyword>
<protein>
    <submittedName>
        <fullName evidence="8">MMPL family transporter</fullName>
    </submittedName>
</protein>
<dbReference type="SUPFAM" id="SSF82866">
    <property type="entry name" value="Multidrug efflux transporter AcrB transmembrane domain"/>
    <property type="match status" value="2"/>
</dbReference>
<dbReference type="Proteomes" id="UP001597131">
    <property type="component" value="Unassembled WGS sequence"/>
</dbReference>
<dbReference type="Pfam" id="PF03176">
    <property type="entry name" value="MMPL"/>
    <property type="match status" value="2"/>
</dbReference>
<feature type="transmembrane region" description="Helical" evidence="6">
    <location>
        <begin position="295"/>
        <end position="315"/>
    </location>
</feature>
<dbReference type="InterPro" id="IPR050545">
    <property type="entry name" value="Mycobact_MmpL"/>
</dbReference>
<dbReference type="PANTHER" id="PTHR33406">
    <property type="entry name" value="MEMBRANE PROTEIN MJ1562-RELATED"/>
    <property type="match status" value="1"/>
</dbReference>
<name>A0ABW3NQQ0_9FLAO</name>
<keyword evidence="5 6" id="KW-0472">Membrane</keyword>
<reference evidence="9" key="1">
    <citation type="journal article" date="2019" name="Int. J. Syst. Evol. Microbiol.">
        <title>The Global Catalogue of Microorganisms (GCM) 10K type strain sequencing project: providing services to taxonomists for standard genome sequencing and annotation.</title>
        <authorList>
            <consortium name="The Broad Institute Genomics Platform"/>
            <consortium name="The Broad Institute Genome Sequencing Center for Infectious Disease"/>
            <person name="Wu L."/>
            <person name="Ma J."/>
        </authorList>
    </citation>
    <scope>NUCLEOTIDE SEQUENCE [LARGE SCALE GENOMIC DNA]</scope>
    <source>
        <strain evidence="9">CCUG 64793</strain>
    </source>
</reference>
<feature type="transmembrane region" description="Helical" evidence="6">
    <location>
        <begin position="269"/>
        <end position="288"/>
    </location>
</feature>
<comment type="caution">
    <text evidence="8">The sequence shown here is derived from an EMBL/GenBank/DDBJ whole genome shotgun (WGS) entry which is preliminary data.</text>
</comment>
<feature type="domain" description="Membrane transport protein MMPL" evidence="7">
    <location>
        <begin position="265"/>
        <end position="410"/>
    </location>
</feature>
<feature type="transmembrane region" description="Helical" evidence="6">
    <location>
        <begin position="684"/>
        <end position="704"/>
    </location>
</feature>
<evidence type="ECO:0000256" key="1">
    <source>
        <dbReference type="ARBA" id="ARBA00004651"/>
    </source>
</evidence>
<evidence type="ECO:0000256" key="4">
    <source>
        <dbReference type="ARBA" id="ARBA00022989"/>
    </source>
</evidence>
<feature type="transmembrane region" description="Helical" evidence="6">
    <location>
        <begin position="774"/>
        <end position="795"/>
    </location>
</feature>
<comment type="subcellular location">
    <subcellularLocation>
        <location evidence="1">Cell membrane</location>
        <topology evidence="1">Multi-pass membrane protein</topology>
    </subcellularLocation>
</comment>
<evidence type="ECO:0000256" key="5">
    <source>
        <dbReference type="ARBA" id="ARBA00023136"/>
    </source>
</evidence>
<keyword evidence="2" id="KW-1003">Cell membrane</keyword>
<feature type="transmembrane region" description="Helical" evidence="6">
    <location>
        <begin position="431"/>
        <end position="452"/>
    </location>
</feature>
<feature type="transmembrane region" description="Helical" evidence="6">
    <location>
        <begin position="321"/>
        <end position="339"/>
    </location>
</feature>
<dbReference type="EMBL" id="JBHTLI010000001">
    <property type="protein sequence ID" value="MFD1095968.1"/>
    <property type="molecule type" value="Genomic_DNA"/>
</dbReference>
<evidence type="ECO:0000259" key="7">
    <source>
        <dbReference type="Pfam" id="PF03176"/>
    </source>
</evidence>
<proteinExistence type="predicted"/>
<dbReference type="RefSeq" id="WP_380745125.1">
    <property type="nucleotide sequence ID" value="NZ_JBHTLI010000001.1"/>
</dbReference>
<organism evidence="8 9">
    <name type="scientific">Salegentibacter chungangensis</name>
    <dbReference type="NCBI Taxonomy" id="1335724"/>
    <lineage>
        <taxon>Bacteria</taxon>
        <taxon>Pseudomonadati</taxon>
        <taxon>Bacteroidota</taxon>
        <taxon>Flavobacteriia</taxon>
        <taxon>Flavobacteriales</taxon>
        <taxon>Flavobacteriaceae</taxon>
        <taxon>Salegentibacter</taxon>
    </lineage>
</organism>
<evidence type="ECO:0000256" key="2">
    <source>
        <dbReference type="ARBA" id="ARBA00022475"/>
    </source>
</evidence>
<evidence type="ECO:0000313" key="9">
    <source>
        <dbReference type="Proteomes" id="UP001597131"/>
    </source>
</evidence>
<feature type="domain" description="Membrane transport protein MMPL" evidence="7">
    <location>
        <begin position="657"/>
        <end position="795"/>
    </location>
</feature>
<evidence type="ECO:0000256" key="3">
    <source>
        <dbReference type="ARBA" id="ARBA00022692"/>
    </source>
</evidence>